<dbReference type="InterPro" id="IPR009057">
    <property type="entry name" value="Homeodomain-like_sf"/>
</dbReference>
<name>A0ABZ2Z0R9_9BACT</name>
<dbReference type="InterPro" id="IPR011256">
    <property type="entry name" value="Reg_factor_effector_dom_sf"/>
</dbReference>
<protein>
    <submittedName>
        <fullName evidence="4">AraC family transcriptional regulator</fullName>
    </submittedName>
</protein>
<dbReference type="SMART" id="SM00342">
    <property type="entry name" value="HTH_ARAC"/>
    <property type="match status" value="1"/>
</dbReference>
<reference evidence="4 5" key="1">
    <citation type="submission" date="2024-03" db="EMBL/GenBank/DDBJ databases">
        <title>Chitinophaga caseinilytica sp. nov., a casein hydrolysing bacterium isolated from forest soil.</title>
        <authorList>
            <person name="Lee D.S."/>
            <person name="Han D.M."/>
            <person name="Baek J.H."/>
            <person name="Choi D.G."/>
            <person name="Jeon J.H."/>
            <person name="Jeon C.O."/>
        </authorList>
    </citation>
    <scope>NUCLEOTIDE SEQUENCE [LARGE SCALE GENOMIC DNA]</scope>
    <source>
        <strain evidence="4 5">KACC 19118</strain>
    </source>
</reference>
<dbReference type="Proteomes" id="UP001449657">
    <property type="component" value="Chromosome"/>
</dbReference>
<keyword evidence="1" id="KW-0805">Transcription regulation</keyword>
<feature type="domain" description="HTH araC/xylS-type" evidence="3">
    <location>
        <begin position="3"/>
        <end position="101"/>
    </location>
</feature>
<accession>A0ABZ2Z0R9</accession>
<dbReference type="EMBL" id="CP150096">
    <property type="protein sequence ID" value="WZN45293.1"/>
    <property type="molecule type" value="Genomic_DNA"/>
</dbReference>
<evidence type="ECO:0000256" key="2">
    <source>
        <dbReference type="ARBA" id="ARBA00023163"/>
    </source>
</evidence>
<dbReference type="InterPro" id="IPR018060">
    <property type="entry name" value="HTH_AraC"/>
</dbReference>
<evidence type="ECO:0000313" key="4">
    <source>
        <dbReference type="EMBL" id="WZN45293.1"/>
    </source>
</evidence>
<proteinExistence type="predicted"/>
<evidence type="ECO:0000256" key="1">
    <source>
        <dbReference type="ARBA" id="ARBA00023015"/>
    </source>
</evidence>
<dbReference type="RefSeq" id="WP_341840046.1">
    <property type="nucleotide sequence ID" value="NZ_CP149792.1"/>
</dbReference>
<keyword evidence="5" id="KW-1185">Reference proteome</keyword>
<dbReference type="Gene3D" id="1.10.10.60">
    <property type="entry name" value="Homeodomain-like"/>
    <property type="match status" value="2"/>
</dbReference>
<dbReference type="PANTHER" id="PTHR40055">
    <property type="entry name" value="TRANSCRIPTIONAL REGULATOR YGIV-RELATED"/>
    <property type="match status" value="1"/>
</dbReference>
<dbReference type="PANTHER" id="PTHR40055:SF1">
    <property type="entry name" value="TRANSCRIPTIONAL REGULATOR YGIV-RELATED"/>
    <property type="match status" value="1"/>
</dbReference>
<dbReference type="Pfam" id="PF12833">
    <property type="entry name" value="HTH_18"/>
    <property type="match status" value="1"/>
</dbReference>
<dbReference type="InterPro" id="IPR050908">
    <property type="entry name" value="SmbC-like"/>
</dbReference>
<sequence>MTSEVLLYIHHHLDSKISLESLGKVTGYSPFHLQKKLSRELGTPLGKYIQEQRLHTAAYLLALTRLPILDIMTMVGFEDNSAFGRAFKKLYAVPPLQYRSSQTHQQAHPHQTSRYISTNGAICREAPKTARIFTSRGDYFSRESFAIWEDVAAYIASIGKTPDDFEHYSVFHECPHITGNRDSRFDAAIVPKGFTLPAEPFLQSSILDGKYIKFNFCSAVQEYESVSAEVNNAVAAQPEIRHREGASYFRYDSMPSPHNPDNLFINWYLPIA</sequence>
<evidence type="ECO:0000259" key="3">
    <source>
        <dbReference type="PROSITE" id="PS01124"/>
    </source>
</evidence>
<dbReference type="PROSITE" id="PS01124">
    <property type="entry name" value="HTH_ARAC_FAMILY_2"/>
    <property type="match status" value="1"/>
</dbReference>
<keyword evidence="2" id="KW-0804">Transcription</keyword>
<evidence type="ECO:0000313" key="5">
    <source>
        <dbReference type="Proteomes" id="UP001449657"/>
    </source>
</evidence>
<dbReference type="SUPFAM" id="SSF46689">
    <property type="entry name" value="Homeodomain-like"/>
    <property type="match status" value="2"/>
</dbReference>
<organism evidence="4 5">
    <name type="scientific">Chitinophaga caseinilytica</name>
    <dbReference type="NCBI Taxonomy" id="2267521"/>
    <lineage>
        <taxon>Bacteria</taxon>
        <taxon>Pseudomonadati</taxon>
        <taxon>Bacteroidota</taxon>
        <taxon>Chitinophagia</taxon>
        <taxon>Chitinophagales</taxon>
        <taxon>Chitinophagaceae</taxon>
        <taxon>Chitinophaga</taxon>
    </lineage>
</organism>
<gene>
    <name evidence="4" type="ORF">WJU22_20550</name>
</gene>
<dbReference type="Gene3D" id="3.20.80.10">
    <property type="entry name" value="Regulatory factor, effector binding domain"/>
    <property type="match status" value="1"/>
</dbReference>
<dbReference type="SUPFAM" id="SSF55136">
    <property type="entry name" value="Probable bacterial effector-binding domain"/>
    <property type="match status" value="1"/>
</dbReference>